<proteinExistence type="predicted"/>
<reference evidence="2 3" key="1">
    <citation type="submission" date="2019-04" db="EMBL/GenBank/DDBJ databases">
        <authorList>
            <person name="Alioto T."/>
            <person name="Alioto T."/>
        </authorList>
    </citation>
    <scope>NUCLEOTIDE SEQUENCE [LARGE SCALE GENOMIC DNA]</scope>
</reference>
<dbReference type="GO" id="GO:0030031">
    <property type="term" value="P:cell projection assembly"/>
    <property type="evidence" value="ECO:0007669"/>
    <property type="project" value="TreeGrafter"/>
</dbReference>
<dbReference type="Proteomes" id="UP000335636">
    <property type="component" value="Unassembled WGS sequence"/>
</dbReference>
<protein>
    <submittedName>
        <fullName evidence="2">Uncharacterized protein</fullName>
    </submittedName>
</protein>
<accession>A0A5E4APL5</accession>
<dbReference type="AlphaFoldDB" id="A0A5E4APL5"/>
<dbReference type="Proteomes" id="UP000662637">
    <property type="component" value="Unassembled WGS sequence"/>
</dbReference>
<sequence>MAETVSVLSPCLSFTQLDKLRTIIESMLASSSTLLSMSMTPHKPLTYFTPGRIDPNATCPACSLDLGHQVSTLVRRYEQLQDIVSNLAASRPSKKAKLQSQVSLCLPPSQCPGGPAECQLTALPKKGSFRLEIIFSQILQNSLILPQGHSVSSCESALGTGD</sequence>
<dbReference type="PANTHER" id="PTHR46766:SF1">
    <property type="entry name" value="GLUTAMINE-RICH PROTEIN 2"/>
    <property type="match status" value="1"/>
</dbReference>
<dbReference type="GO" id="GO:0030317">
    <property type="term" value="P:flagellated sperm motility"/>
    <property type="evidence" value="ECO:0007669"/>
    <property type="project" value="TreeGrafter"/>
</dbReference>
<gene>
    <name evidence="1" type="ORF">GHT09_011003</name>
    <name evidence="2" type="ORF">MONAX_5E020614</name>
</gene>
<keyword evidence="3" id="KW-1185">Reference proteome</keyword>
<reference evidence="1" key="2">
    <citation type="submission" date="2020-08" db="EMBL/GenBank/DDBJ databases">
        <authorList>
            <person name="Shumante A."/>
            <person name="Zimin A.V."/>
            <person name="Puiu D."/>
            <person name="Salzberg S.L."/>
        </authorList>
    </citation>
    <scope>NUCLEOTIDE SEQUENCE</scope>
    <source>
        <strain evidence="1">WC2-LM</strain>
        <tissue evidence="1">Liver</tissue>
    </source>
</reference>
<dbReference type="PANTHER" id="PTHR46766">
    <property type="entry name" value="GLUTAMINE-RICH PROTEIN 2"/>
    <property type="match status" value="1"/>
</dbReference>
<organism evidence="2 3">
    <name type="scientific">Marmota monax</name>
    <name type="common">Woodchuck</name>
    <dbReference type="NCBI Taxonomy" id="9995"/>
    <lineage>
        <taxon>Eukaryota</taxon>
        <taxon>Metazoa</taxon>
        <taxon>Chordata</taxon>
        <taxon>Craniata</taxon>
        <taxon>Vertebrata</taxon>
        <taxon>Euteleostomi</taxon>
        <taxon>Mammalia</taxon>
        <taxon>Eutheria</taxon>
        <taxon>Euarchontoglires</taxon>
        <taxon>Glires</taxon>
        <taxon>Rodentia</taxon>
        <taxon>Sciuromorpha</taxon>
        <taxon>Sciuridae</taxon>
        <taxon>Xerinae</taxon>
        <taxon>Marmotini</taxon>
        <taxon>Marmota</taxon>
    </lineage>
</organism>
<evidence type="ECO:0000313" key="2">
    <source>
        <dbReference type="EMBL" id="VTJ59423.1"/>
    </source>
</evidence>
<evidence type="ECO:0000313" key="1">
    <source>
        <dbReference type="EMBL" id="KAF7477968.1"/>
    </source>
</evidence>
<dbReference type="EMBL" id="WJEC01001764">
    <property type="protein sequence ID" value="KAF7477968.1"/>
    <property type="molecule type" value="Genomic_DNA"/>
</dbReference>
<evidence type="ECO:0000313" key="3">
    <source>
        <dbReference type="Proteomes" id="UP000335636"/>
    </source>
</evidence>
<dbReference type="GO" id="GO:0036126">
    <property type="term" value="C:sperm flagellum"/>
    <property type="evidence" value="ECO:0007669"/>
    <property type="project" value="TreeGrafter"/>
</dbReference>
<name>A0A5E4APL5_MARMO</name>
<dbReference type="EMBL" id="CABDUW010000121">
    <property type="protein sequence ID" value="VTJ59423.1"/>
    <property type="molecule type" value="Genomic_DNA"/>
</dbReference>